<dbReference type="EMBL" id="BARS01053598">
    <property type="protein sequence ID" value="GAG52592.1"/>
    <property type="molecule type" value="Genomic_DNA"/>
</dbReference>
<name>X0Z208_9ZZZZ</name>
<feature type="coiled-coil region" evidence="1">
    <location>
        <begin position="87"/>
        <end position="114"/>
    </location>
</feature>
<comment type="caution">
    <text evidence="2">The sequence shown here is derived from an EMBL/GenBank/DDBJ whole genome shotgun (WGS) entry which is preliminary data.</text>
</comment>
<evidence type="ECO:0000256" key="1">
    <source>
        <dbReference type="SAM" id="Coils"/>
    </source>
</evidence>
<evidence type="ECO:0008006" key="3">
    <source>
        <dbReference type="Google" id="ProtNLM"/>
    </source>
</evidence>
<feature type="non-terminal residue" evidence="2">
    <location>
        <position position="1"/>
    </location>
</feature>
<evidence type="ECO:0000313" key="2">
    <source>
        <dbReference type="EMBL" id="GAG52592.1"/>
    </source>
</evidence>
<dbReference type="AlphaFoldDB" id="X0Z208"/>
<gene>
    <name evidence="2" type="ORF">S01H1_79498</name>
</gene>
<protein>
    <recommendedName>
        <fullName evidence="3">Phage portal protein</fullName>
    </recommendedName>
</protein>
<accession>X0Z208</accession>
<keyword evidence="1" id="KW-0175">Coiled coil</keyword>
<proteinExistence type="predicted"/>
<sequence length="127" mass="14816">SATVKERATWEGAYEELITKAMNLFNKTVYNQKSEGMKLNPDLIKVTIPTITKQHWENIKNVWFPAVVAGKITEELFLEQLPDVDIDEELKRREKAEKSEIEQVKRDNEDLRDKELEKNLLGEGKEE</sequence>
<organism evidence="2">
    <name type="scientific">marine sediment metagenome</name>
    <dbReference type="NCBI Taxonomy" id="412755"/>
    <lineage>
        <taxon>unclassified sequences</taxon>
        <taxon>metagenomes</taxon>
        <taxon>ecological metagenomes</taxon>
    </lineage>
</organism>
<reference evidence="2" key="1">
    <citation type="journal article" date="2014" name="Front. Microbiol.">
        <title>High frequency of phylogenetically diverse reductive dehalogenase-homologous genes in deep subseafloor sedimentary metagenomes.</title>
        <authorList>
            <person name="Kawai M."/>
            <person name="Futagami T."/>
            <person name="Toyoda A."/>
            <person name="Takaki Y."/>
            <person name="Nishi S."/>
            <person name="Hori S."/>
            <person name="Arai W."/>
            <person name="Tsubouchi T."/>
            <person name="Morono Y."/>
            <person name="Uchiyama I."/>
            <person name="Ito T."/>
            <person name="Fujiyama A."/>
            <person name="Inagaki F."/>
            <person name="Takami H."/>
        </authorList>
    </citation>
    <scope>NUCLEOTIDE SEQUENCE</scope>
    <source>
        <strain evidence="2">Expedition CK06-06</strain>
    </source>
</reference>